<dbReference type="PANTHER" id="PTHR21396">
    <property type="entry name" value="39S RIBOSOMAL PROTEIN L43"/>
    <property type="match status" value="1"/>
</dbReference>
<dbReference type="InterPro" id="IPR039927">
    <property type="entry name" value="Ribosomal_mL43"/>
</dbReference>
<reference evidence="1" key="1">
    <citation type="submission" date="2021-01" db="EMBL/GenBank/DDBJ databases">
        <authorList>
            <person name="Corre E."/>
            <person name="Pelletier E."/>
            <person name="Niang G."/>
            <person name="Scheremetjew M."/>
            <person name="Finn R."/>
            <person name="Kale V."/>
            <person name="Holt S."/>
            <person name="Cochrane G."/>
            <person name="Meng A."/>
            <person name="Brown T."/>
            <person name="Cohen L."/>
        </authorList>
    </citation>
    <scope>NUCLEOTIDE SEQUENCE</scope>
    <source>
        <strain evidence="1">DIVA3 518/3/11/1/6</strain>
    </source>
</reference>
<dbReference type="AlphaFoldDB" id="A0A7S4I8L2"/>
<dbReference type="EMBL" id="HBKP01013124">
    <property type="protein sequence ID" value="CAE2221478.1"/>
    <property type="molecule type" value="Transcribed_RNA"/>
</dbReference>
<protein>
    <recommendedName>
        <fullName evidence="2">Ribosomal protein/NADH dehydrogenase domain-containing protein</fullName>
    </recommendedName>
</protein>
<evidence type="ECO:0000313" key="1">
    <source>
        <dbReference type="EMBL" id="CAE2221478.1"/>
    </source>
</evidence>
<organism evidence="1">
    <name type="scientific">Vannella robusta</name>
    <dbReference type="NCBI Taxonomy" id="1487602"/>
    <lineage>
        <taxon>Eukaryota</taxon>
        <taxon>Amoebozoa</taxon>
        <taxon>Discosea</taxon>
        <taxon>Flabellinia</taxon>
        <taxon>Vannellidae</taxon>
        <taxon>Vannella</taxon>
    </lineage>
</organism>
<accession>A0A7S4I8L2</accession>
<sequence length="132" mass="15205">MQNGVRQLAEIMVYYAPKSGSSVGVRDFLFNGPLARWMVANPHVNVKTYVRGSKHPFMICKHQKNFLQRKGERIEWSIPLRNKSAKEVESHFDHVNNNSGGKAKKITQRHIAQPKETIQGFWTPEFQSQLSK</sequence>
<dbReference type="GO" id="GO:0005762">
    <property type="term" value="C:mitochondrial large ribosomal subunit"/>
    <property type="evidence" value="ECO:0007669"/>
    <property type="project" value="TreeGrafter"/>
</dbReference>
<gene>
    <name evidence="1" type="ORF">VSP0166_LOCUS9286</name>
</gene>
<dbReference type="Gene3D" id="3.40.30.10">
    <property type="entry name" value="Glutaredoxin"/>
    <property type="match status" value="1"/>
</dbReference>
<dbReference type="SUPFAM" id="SSF52833">
    <property type="entry name" value="Thioredoxin-like"/>
    <property type="match status" value="1"/>
</dbReference>
<dbReference type="InterPro" id="IPR036249">
    <property type="entry name" value="Thioredoxin-like_sf"/>
</dbReference>
<dbReference type="PANTHER" id="PTHR21396:SF2">
    <property type="entry name" value="LARGE RIBOSOMAL SUBUNIT PROTEIN ML43"/>
    <property type="match status" value="1"/>
</dbReference>
<evidence type="ECO:0008006" key="2">
    <source>
        <dbReference type="Google" id="ProtNLM"/>
    </source>
</evidence>
<proteinExistence type="predicted"/>
<dbReference type="GO" id="GO:0003735">
    <property type="term" value="F:structural constituent of ribosome"/>
    <property type="evidence" value="ECO:0007669"/>
    <property type="project" value="InterPro"/>
</dbReference>
<name>A0A7S4I8L2_9EUKA</name>
<dbReference type="GO" id="GO:0032543">
    <property type="term" value="P:mitochondrial translation"/>
    <property type="evidence" value="ECO:0007669"/>
    <property type="project" value="InterPro"/>
</dbReference>